<keyword evidence="12" id="KW-1185">Reference proteome</keyword>
<dbReference type="GO" id="GO:0032454">
    <property type="term" value="F:histone H3K9 demethylase activity"/>
    <property type="evidence" value="ECO:0007669"/>
    <property type="project" value="InterPro"/>
</dbReference>
<evidence type="ECO:0000256" key="8">
    <source>
        <dbReference type="SAM" id="MobiDB-lite"/>
    </source>
</evidence>
<comment type="similarity">
    <text evidence="2">Belongs to the JARID1 histone demethylase family.</text>
</comment>
<dbReference type="SMART" id="SM00558">
    <property type="entry name" value="JmjC"/>
    <property type="match status" value="1"/>
</dbReference>
<dbReference type="SMART" id="SM00384">
    <property type="entry name" value="AT_hook"/>
    <property type="match status" value="3"/>
</dbReference>
<dbReference type="GO" id="GO:0031490">
    <property type="term" value="F:chromatin DNA binding"/>
    <property type="evidence" value="ECO:0007669"/>
    <property type="project" value="TreeGrafter"/>
</dbReference>
<reference evidence="11" key="1">
    <citation type="submission" date="2020-05" db="EMBL/GenBank/DDBJ databases">
        <title>WGS assembly of Panicum virgatum.</title>
        <authorList>
            <person name="Lovell J.T."/>
            <person name="Jenkins J."/>
            <person name="Shu S."/>
            <person name="Juenger T.E."/>
            <person name="Schmutz J."/>
        </authorList>
    </citation>
    <scope>NUCLEOTIDE SEQUENCE</scope>
    <source>
        <strain evidence="11">AP13</strain>
    </source>
</reference>
<evidence type="ECO:0000256" key="2">
    <source>
        <dbReference type="ARBA" id="ARBA00006801"/>
    </source>
</evidence>
<evidence type="ECO:0000256" key="4">
    <source>
        <dbReference type="ARBA" id="ARBA00023015"/>
    </source>
</evidence>
<evidence type="ECO:0000313" key="11">
    <source>
        <dbReference type="EMBL" id="KAG2662726.1"/>
    </source>
</evidence>
<dbReference type="EMBL" id="CM029037">
    <property type="protein sequence ID" value="KAG2662726.1"/>
    <property type="molecule type" value="Genomic_DNA"/>
</dbReference>
<comment type="caution">
    <text evidence="11">The sequence shown here is derived from an EMBL/GenBank/DDBJ whole genome shotgun (WGS) entry which is preliminary data.</text>
</comment>
<dbReference type="InterPro" id="IPR017956">
    <property type="entry name" value="AT_hook_DNA-bd_motif"/>
</dbReference>
<dbReference type="InterPro" id="IPR045109">
    <property type="entry name" value="LSDs-like"/>
</dbReference>
<gene>
    <name evidence="11" type="ORF">PVAP13_1KG552900</name>
</gene>
<organism evidence="11 12">
    <name type="scientific">Panicum virgatum</name>
    <name type="common">Blackwell switchgrass</name>
    <dbReference type="NCBI Taxonomy" id="38727"/>
    <lineage>
        <taxon>Eukaryota</taxon>
        <taxon>Viridiplantae</taxon>
        <taxon>Streptophyta</taxon>
        <taxon>Embryophyta</taxon>
        <taxon>Tracheophyta</taxon>
        <taxon>Spermatophyta</taxon>
        <taxon>Magnoliopsida</taxon>
        <taxon>Liliopsida</taxon>
        <taxon>Poales</taxon>
        <taxon>Poaceae</taxon>
        <taxon>PACMAD clade</taxon>
        <taxon>Panicoideae</taxon>
        <taxon>Panicodae</taxon>
        <taxon>Paniceae</taxon>
        <taxon>Panicinae</taxon>
        <taxon>Panicum</taxon>
        <taxon>Panicum sect. Hiantes</taxon>
    </lineage>
</organism>
<feature type="compositionally biased region" description="Basic and acidic residues" evidence="8">
    <location>
        <begin position="155"/>
        <end position="164"/>
    </location>
</feature>
<dbReference type="PROSITE" id="PS50089">
    <property type="entry name" value="ZF_RING_2"/>
    <property type="match status" value="1"/>
</dbReference>
<dbReference type="Gene3D" id="2.60.120.650">
    <property type="entry name" value="Cupin"/>
    <property type="match status" value="2"/>
</dbReference>
<feature type="compositionally biased region" description="Basic residues" evidence="8">
    <location>
        <begin position="1153"/>
        <end position="1167"/>
    </location>
</feature>
<dbReference type="PANTHER" id="PTHR12549">
    <property type="entry name" value="JMJC DOMAIN-CONTAINING HISTONE DEMETHYLATION PROTEIN"/>
    <property type="match status" value="1"/>
</dbReference>
<dbReference type="Proteomes" id="UP000823388">
    <property type="component" value="Chromosome 1K"/>
</dbReference>
<feature type="region of interest" description="Disordered" evidence="8">
    <location>
        <begin position="1096"/>
        <end position="1167"/>
    </location>
</feature>
<dbReference type="GO" id="GO:0003712">
    <property type="term" value="F:transcription coregulator activity"/>
    <property type="evidence" value="ECO:0007669"/>
    <property type="project" value="TreeGrafter"/>
</dbReference>
<feature type="compositionally biased region" description="Basic and acidic residues" evidence="8">
    <location>
        <begin position="838"/>
        <end position="851"/>
    </location>
</feature>
<feature type="compositionally biased region" description="Basic and acidic residues" evidence="8">
    <location>
        <begin position="108"/>
        <end position="121"/>
    </location>
</feature>
<dbReference type="GO" id="GO:0000785">
    <property type="term" value="C:chromatin"/>
    <property type="evidence" value="ECO:0007669"/>
    <property type="project" value="TreeGrafter"/>
</dbReference>
<dbReference type="Pfam" id="PF10497">
    <property type="entry name" value="zf-4CXXC_R1"/>
    <property type="match status" value="1"/>
</dbReference>
<evidence type="ECO:0000313" key="12">
    <source>
        <dbReference type="Proteomes" id="UP000823388"/>
    </source>
</evidence>
<keyword evidence="7" id="KW-0863">Zinc-finger</keyword>
<keyword evidence="4" id="KW-0805">Transcription regulation</keyword>
<dbReference type="PANTHER" id="PTHR12549:SF63">
    <property type="entry name" value="TRANSCRIPTION FACTOR JUMONJI (JMJC) DOMAIN-CONTAINING PROTEIN"/>
    <property type="match status" value="1"/>
</dbReference>
<keyword evidence="6" id="KW-0539">Nucleus</keyword>
<name>A0A8T0XWW7_PANVG</name>
<evidence type="ECO:0000259" key="9">
    <source>
        <dbReference type="PROSITE" id="PS50089"/>
    </source>
</evidence>
<dbReference type="InterPro" id="IPR018866">
    <property type="entry name" value="Znf-4CXXC_R1"/>
</dbReference>
<evidence type="ECO:0000256" key="3">
    <source>
        <dbReference type="ARBA" id="ARBA00022723"/>
    </source>
</evidence>
<protein>
    <submittedName>
        <fullName evidence="11">Uncharacterized protein</fullName>
    </submittedName>
</protein>
<dbReference type="InterPro" id="IPR003347">
    <property type="entry name" value="JmjC_dom"/>
</dbReference>
<dbReference type="GO" id="GO:0000118">
    <property type="term" value="C:histone deacetylase complex"/>
    <property type="evidence" value="ECO:0007669"/>
    <property type="project" value="TreeGrafter"/>
</dbReference>
<feature type="compositionally biased region" description="Basic and acidic residues" evidence="8">
    <location>
        <begin position="179"/>
        <end position="199"/>
    </location>
</feature>
<keyword evidence="7" id="KW-0862">Zinc</keyword>
<feature type="domain" description="RING-type" evidence="9">
    <location>
        <begin position="222"/>
        <end position="269"/>
    </location>
</feature>
<evidence type="ECO:0000256" key="5">
    <source>
        <dbReference type="ARBA" id="ARBA00023163"/>
    </source>
</evidence>
<dbReference type="PROSITE" id="PS51184">
    <property type="entry name" value="JMJC"/>
    <property type="match status" value="1"/>
</dbReference>
<evidence type="ECO:0000256" key="6">
    <source>
        <dbReference type="ARBA" id="ARBA00023242"/>
    </source>
</evidence>
<evidence type="ECO:0000256" key="1">
    <source>
        <dbReference type="ARBA" id="ARBA00004123"/>
    </source>
</evidence>
<evidence type="ECO:0000256" key="7">
    <source>
        <dbReference type="PROSITE-ProRule" id="PRU00175"/>
    </source>
</evidence>
<feature type="compositionally biased region" description="Basic and acidic residues" evidence="8">
    <location>
        <begin position="899"/>
        <end position="912"/>
    </location>
</feature>
<feature type="compositionally biased region" description="Polar residues" evidence="8">
    <location>
        <begin position="138"/>
        <end position="149"/>
    </location>
</feature>
<feature type="region of interest" description="Disordered" evidence="8">
    <location>
        <begin position="787"/>
        <end position="942"/>
    </location>
</feature>
<keyword evidence="3" id="KW-0479">Metal-binding</keyword>
<dbReference type="GO" id="GO:0008270">
    <property type="term" value="F:zinc ion binding"/>
    <property type="evidence" value="ECO:0007669"/>
    <property type="project" value="UniProtKB-KW"/>
</dbReference>
<dbReference type="GO" id="GO:0006357">
    <property type="term" value="P:regulation of transcription by RNA polymerase II"/>
    <property type="evidence" value="ECO:0007669"/>
    <property type="project" value="TreeGrafter"/>
</dbReference>
<dbReference type="InterPro" id="IPR001841">
    <property type="entry name" value="Znf_RING"/>
</dbReference>
<dbReference type="Pfam" id="PF02373">
    <property type="entry name" value="JmjC"/>
    <property type="match status" value="1"/>
</dbReference>
<feature type="domain" description="JmjC" evidence="10">
    <location>
        <begin position="695"/>
        <end position="1056"/>
    </location>
</feature>
<evidence type="ECO:0000259" key="10">
    <source>
        <dbReference type="PROSITE" id="PS51184"/>
    </source>
</evidence>
<proteinExistence type="inferred from homology"/>
<feature type="compositionally biased region" description="Basic residues" evidence="8">
    <location>
        <begin position="29"/>
        <end position="56"/>
    </location>
</feature>
<dbReference type="SUPFAM" id="SSF51197">
    <property type="entry name" value="Clavaminate synthase-like"/>
    <property type="match status" value="1"/>
</dbReference>
<comment type="subcellular location">
    <subcellularLocation>
        <location evidence="1">Nucleus</location>
    </subcellularLocation>
</comment>
<dbReference type="FunFam" id="2.60.120.650:FF:000033">
    <property type="entry name" value="Transcription factor jumonji (JmjC) domain-containing protein"/>
    <property type="match status" value="1"/>
</dbReference>
<feature type="region of interest" description="Disordered" evidence="8">
    <location>
        <begin position="1"/>
        <end position="199"/>
    </location>
</feature>
<keyword evidence="5" id="KW-0804">Transcription</keyword>
<feature type="region of interest" description="Disordered" evidence="8">
    <location>
        <begin position="437"/>
        <end position="456"/>
    </location>
</feature>
<sequence>MAEDTEGIDVESGATEEVPAAGGGEETKRKRGRPKGSFKTKKKNTPKPKLRTKGRRCTGDRALASRAISPGDLGRGVAAGPRVLRERRPSANAFYERDSDTEDDEETAVIHERPKSNDSGKKRGRPRKTKVGELDSMAQFSNGKSNGEMNGSDAEAARGKESKTGEFSQIAKRRKRRDVGKESELKNMDREEKKLPSAKDKKYDANVMVGRTILMGENALMCHQCQRKDKGRVVWCQSCKKKRFCVPCIELWYPNLPEDEFAAKCPYCRKNCNCKACLRMRGVEEPPKKEISQENQIRYACHIVSLLLPWMREMQQEQMEEKEVEAQIQGMILWFYGTQTDSCGCLNAHLVLWAGVSVNGIKVEQAECDLDDRVYCNRCRTSIVNFHRSCKHCFYDLCLNCCKELRKGEIPGGEEVEILEYENRGRSYAFGLQSKDANKSLSSRRHKNSSNGEPHNDMAAVEKFNNHLHLWKAKINGSIPCPPKEIGGCGGTLMDLKCLFPEKILAELDDRADKVLRSEMFAKAIVRSGRCPCFDHSGKIRTDCKSVREAANRKDSSDNFLYCPVATDIHDDDLVHFQMHWAKGEPVVSDVLQLTSGLSWEPMVMWRALRERTKGKAEDEQFAVVALDCLDWCEVEINIHMFFSGYTSGRAHTRTHWPEMLKLKDWPPSSSFDQRLPRHGAEFISALPFPEYTDPRYGPLNLAVKLPTGVLKPDLGPKSYIAYGFHKELGRGDSVTKLHCDISDAVNILTHTAEVTCQTSLCQIEKIQQDMRAQDLQELYGGLESSTDLRLSQSPIEKRDKSVDEESNTSYSREDNHANKSSFNGLDINALPPDDSESDTKDKESSHESVSRSELGQCPAPSNEINASHKMHNGSHCISDGIDMGQHGKRSRGGTLKEVGTKSQEEKPKKVDCNGTDAKQNSKDIQEKPAAGEGPEQQNTGGALWDIFRREDSEKLQDYLRKHSSEFRHIHCNPVKQVIHPIHDQSFYLTAEHKRKLKEEYGIEPWTFEQKLGEAVFIPAGCPHQVRNLKSCIKVALDFVSPENVGECIKLTGEFRRLPSSHRANEDKLEIKKMALHALNEVVNFLDSCSSEGLESWAGEPSNVAKSSVEEKPPPPKGQGSCRRGVVPQGDDPQSEEDSGKRSEEVAVENNKLKRRGRPASSRKRGH</sequence>
<accession>A0A8T0XWW7</accession>
<dbReference type="FunFam" id="2.60.120.650:FF:000034">
    <property type="entry name" value="Transcription factor jumonji (JmjC) domain-containing protein"/>
    <property type="match status" value="1"/>
</dbReference>
<dbReference type="AlphaFoldDB" id="A0A8T0XWW7"/>